<keyword evidence="4 6" id="KW-0472">Membrane</keyword>
<gene>
    <name evidence="8" type="primary">LOC112286214</name>
    <name evidence="7" type="ORF">PHYPA_012796</name>
</gene>
<dbReference type="EnsemblPlants" id="Pp3c9_16960V3.1">
    <property type="protein sequence ID" value="Pp3c9_16960V3.1"/>
    <property type="gene ID" value="Pp3c9_16960"/>
</dbReference>
<evidence type="ECO:0008006" key="10">
    <source>
        <dbReference type="Google" id="ProtNLM"/>
    </source>
</evidence>
<reference evidence="8" key="3">
    <citation type="submission" date="2020-12" db="UniProtKB">
        <authorList>
            <consortium name="EnsemblPlants"/>
        </authorList>
    </citation>
    <scope>IDENTIFICATION</scope>
</reference>
<evidence type="ECO:0000256" key="5">
    <source>
        <dbReference type="SAM" id="MobiDB-lite"/>
    </source>
</evidence>
<dbReference type="OrthoDB" id="1931410at2759"/>
<feature type="region of interest" description="Disordered" evidence="5">
    <location>
        <begin position="70"/>
        <end position="93"/>
    </location>
</feature>
<dbReference type="GeneID" id="112286214"/>
<sequence length="571" mass="64174">MSTIDLWVDGLLCAYEFIPAPSKKIKVGGEFNTQGAVQGQFEAEISLKQPHTLSDNSRVDLNQSNKFIANSSISKSDDQRSDSPDSSPDSLGTEIQGFIVRESLKEDHANDLNPSSPSHDPSLDHQSSMKKGQSHWIPIGWDRLTGLFQSLQTDTDWVVDEEFSDQDETLSVADVAQPYWQKRAGPTFWCHIDARHPSIQHFFSNVQWLHPAVSVALLDEKRLISDRMKHLLYEVPVRVAGGLLFELTGLSVGDPTRNEDDVPVVFRSWQSQNYLITSMHVKDIVHNLNVLGVLEVQDLVGAGGTEAPKSVQEVIAQLASRLATWDDRMSRKHFFGAADEIELKYVNRKTNEDLALLSTILNQEIRRLATQVIRIKWSLHAREEIIYELMTHLKMETALHILKRVHKKTREMLTEQDAVRDRLFTVQDVMLNNVREKLQERSVRVTHNLSVIGGSGLLLSVIVGLFGINLDGIPGNSHSPYAFAVFSVILFALGAITCLIGIRRLGLKPPPSEEAVMSRKIELQDFVHKFQRAAEAHEKVHHINSDSSLSDGAEYTGAKADKRNDFYVLLE</sequence>
<dbReference type="GO" id="GO:0046873">
    <property type="term" value="F:metal ion transmembrane transporter activity"/>
    <property type="evidence" value="ECO:0007669"/>
    <property type="project" value="InterPro"/>
</dbReference>
<protein>
    <recommendedName>
        <fullName evidence="10">Magnesium transporter CorA-like family protein</fullName>
    </recommendedName>
</protein>
<keyword evidence="2 6" id="KW-0812">Transmembrane</keyword>
<feature type="transmembrane region" description="Helical" evidence="6">
    <location>
        <begin position="480"/>
        <end position="502"/>
    </location>
</feature>
<feature type="region of interest" description="Disordered" evidence="5">
    <location>
        <begin position="107"/>
        <end position="129"/>
    </location>
</feature>
<dbReference type="EnsemblPlants" id="Pp3c9_16960V3.2">
    <property type="protein sequence ID" value="Pp3c9_16960V3.2"/>
    <property type="gene ID" value="Pp3c9_16960"/>
</dbReference>
<proteinExistence type="predicted"/>
<dbReference type="SUPFAM" id="SSF144083">
    <property type="entry name" value="Magnesium transport protein CorA, transmembrane region"/>
    <property type="match status" value="1"/>
</dbReference>
<evidence type="ECO:0000256" key="2">
    <source>
        <dbReference type="ARBA" id="ARBA00022692"/>
    </source>
</evidence>
<organism evidence="7">
    <name type="scientific">Physcomitrium patens</name>
    <name type="common">Spreading-leaved earth moss</name>
    <name type="synonym">Physcomitrella patens</name>
    <dbReference type="NCBI Taxonomy" id="3218"/>
    <lineage>
        <taxon>Eukaryota</taxon>
        <taxon>Viridiplantae</taxon>
        <taxon>Streptophyta</taxon>
        <taxon>Embryophyta</taxon>
        <taxon>Bryophyta</taxon>
        <taxon>Bryophytina</taxon>
        <taxon>Bryopsida</taxon>
        <taxon>Funariidae</taxon>
        <taxon>Funariales</taxon>
        <taxon>Funariaceae</taxon>
        <taxon>Physcomitrium</taxon>
    </lineage>
</organism>
<comment type="subcellular location">
    <subcellularLocation>
        <location evidence="1">Membrane</location>
        <topology evidence="1">Multi-pass membrane protein</topology>
    </subcellularLocation>
</comment>
<dbReference type="Gramene" id="Pp3c9_16960V3.2">
    <property type="protein sequence ID" value="Pp3c9_16960V3.2"/>
    <property type="gene ID" value="Pp3c9_16960"/>
</dbReference>
<dbReference type="EnsemblPlants" id="Pp3c9_16960V3.4">
    <property type="protein sequence ID" value="Pp3c9_16960V3.4"/>
    <property type="gene ID" value="Pp3c9_16960"/>
</dbReference>
<dbReference type="InterPro" id="IPR045863">
    <property type="entry name" value="CorA_TM1_TM2"/>
</dbReference>
<dbReference type="PaxDb" id="3218-PP1S78_71V6.1"/>
<evidence type="ECO:0000313" key="8">
    <source>
        <dbReference type="EnsemblPlants" id="Pp3c9_16960V3.1"/>
    </source>
</evidence>
<dbReference type="Gramene" id="Pp3c9_16960V3.1">
    <property type="protein sequence ID" value="Pp3c9_16960V3.1"/>
    <property type="gene ID" value="Pp3c9_16960"/>
</dbReference>
<evidence type="ECO:0000313" key="7">
    <source>
        <dbReference type="EMBL" id="PNR48320.1"/>
    </source>
</evidence>
<reference evidence="7 9" key="1">
    <citation type="journal article" date="2008" name="Science">
        <title>The Physcomitrella genome reveals evolutionary insights into the conquest of land by plants.</title>
        <authorList>
            <person name="Rensing S."/>
            <person name="Lang D."/>
            <person name="Zimmer A."/>
            <person name="Terry A."/>
            <person name="Salamov A."/>
            <person name="Shapiro H."/>
            <person name="Nishiyama T."/>
            <person name="Perroud P.-F."/>
            <person name="Lindquist E."/>
            <person name="Kamisugi Y."/>
            <person name="Tanahashi T."/>
            <person name="Sakakibara K."/>
            <person name="Fujita T."/>
            <person name="Oishi K."/>
            <person name="Shin-I T."/>
            <person name="Kuroki Y."/>
            <person name="Toyoda A."/>
            <person name="Suzuki Y."/>
            <person name="Hashimoto A."/>
            <person name="Yamaguchi K."/>
            <person name="Sugano A."/>
            <person name="Kohara Y."/>
            <person name="Fujiyama A."/>
            <person name="Anterola A."/>
            <person name="Aoki S."/>
            <person name="Ashton N."/>
            <person name="Barbazuk W.B."/>
            <person name="Barker E."/>
            <person name="Bennetzen J."/>
            <person name="Bezanilla M."/>
            <person name="Blankenship R."/>
            <person name="Cho S.H."/>
            <person name="Dutcher S."/>
            <person name="Estelle M."/>
            <person name="Fawcett J.A."/>
            <person name="Gundlach H."/>
            <person name="Hanada K."/>
            <person name="Heyl A."/>
            <person name="Hicks K.A."/>
            <person name="Hugh J."/>
            <person name="Lohr M."/>
            <person name="Mayer K."/>
            <person name="Melkozernov A."/>
            <person name="Murata T."/>
            <person name="Nelson D."/>
            <person name="Pils B."/>
            <person name="Prigge M."/>
            <person name="Reiss B."/>
            <person name="Renner T."/>
            <person name="Rombauts S."/>
            <person name="Rushton P."/>
            <person name="Sanderfoot A."/>
            <person name="Schween G."/>
            <person name="Shiu S.-H."/>
            <person name="Stueber K."/>
            <person name="Theodoulou F.L."/>
            <person name="Tu H."/>
            <person name="Van de Peer Y."/>
            <person name="Verrier P.J."/>
            <person name="Waters E."/>
            <person name="Wood A."/>
            <person name="Yang L."/>
            <person name="Cove D."/>
            <person name="Cuming A."/>
            <person name="Hasebe M."/>
            <person name="Lucas S."/>
            <person name="Mishler D.B."/>
            <person name="Reski R."/>
            <person name="Grigoriev I."/>
            <person name="Quatrano R.S."/>
            <person name="Boore J.L."/>
        </authorList>
    </citation>
    <scope>NUCLEOTIDE SEQUENCE [LARGE SCALE GENOMIC DNA]</scope>
    <source>
        <strain evidence="8 9">cv. Gransden 2004</strain>
    </source>
</reference>
<keyword evidence="9" id="KW-1185">Reference proteome</keyword>
<evidence type="ECO:0000256" key="4">
    <source>
        <dbReference type="ARBA" id="ARBA00023136"/>
    </source>
</evidence>
<dbReference type="Gramene" id="Pp3c9_16960V3.3">
    <property type="protein sequence ID" value="Pp3c9_16960V3.3"/>
    <property type="gene ID" value="Pp3c9_16960"/>
</dbReference>
<name>A0A2K1K3G8_PHYPA</name>
<dbReference type="Proteomes" id="UP000006727">
    <property type="component" value="Chromosome 9"/>
</dbReference>
<reference evidence="7 9" key="2">
    <citation type="journal article" date="2018" name="Plant J.">
        <title>The Physcomitrella patens chromosome-scale assembly reveals moss genome structure and evolution.</title>
        <authorList>
            <person name="Lang D."/>
            <person name="Ullrich K.K."/>
            <person name="Murat F."/>
            <person name="Fuchs J."/>
            <person name="Jenkins J."/>
            <person name="Haas F.B."/>
            <person name="Piednoel M."/>
            <person name="Gundlach H."/>
            <person name="Van Bel M."/>
            <person name="Meyberg R."/>
            <person name="Vives C."/>
            <person name="Morata J."/>
            <person name="Symeonidi A."/>
            <person name="Hiss M."/>
            <person name="Muchero W."/>
            <person name="Kamisugi Y."/>
            <person name="Saleh O."/>
            <person name="Blanc G."/>
            <person name="Decker E.L."/>
            <person name="van Gessel N."/>
            <person name="Grimwood J."/>
            <person name="Hayes R.D."/>
            <person name="Graham S.W."/>
            <person name="Gunter L.E."/>
            <person name="McDaniel S.F."/>
            <person name="Hoernstein S.N.W."/>
            <person name="Larsson A."/>
            <person name="Li F.W."/>
            <person name="Perroud P.F."/>
            <person name="Phillips J."/>
            <person name="Ranjan P."/>
            <person name="Rokshar D.S."/>
            <person name="Rothfels C.J."/>
            <person name="Schneider L."/>
            <person name="Shu S."/>
            <person name="Stevenson D.W."/>
            <person name="Thummler F."/>
            <person name="Tillich M."/>
            <person name="Villarreal Aguilar J.C."/>
            <person name="Widiez T."/>
            <person name="Wong G.K."/>
            <person name="Wymore A."/>
            <person name="Zhang Y."/>
            <person name="Zimmer A.D."/>
            <person name="Quatrano R.S."/>
            <person name="Mayer K.F.X."/>
            <person name="Goodstein D."/>
            <person name="Casacuberta J.M."/>
            <person name="Vandepoele K."/>
            <person name="Reski R."/>
            <person name="Cuming A.C."/>
            <person name="Tuskan G.A."/>
            <person name="Maumus F."/>
            <person name="Salse J."/>
            <person name="Schmutz J."/>
            <person name="Rensing S.A."/>
        </authorList>
    </citation>
    <scope>NUCLEOTIDE SEQUENCE [LARGE SCALE GENOMIC DNA]</scope>
    <source>
        <strain evidence="8 9">cv. Gransden 2004</strain>
    </source>
</reference>
<keyword evidence="3 6" id="KW-1133">Transmembrane helix</keyword>
<evidence type="ECO:0000256" key="1">
    <source>
        <dbReference type="ARBA" id="ARBA00004141"/>
    </source>
</evidence>
<accession>A0A2K1K3G8</accession>
<evidence type="ECO:0000256" key="3">
    <source>
        <dbReference type="ARBA" id="ARBA00022989"/>
    </source>
</evidence>
<dbReference type="OMA" id="FHTTERF"/>
<dbReference type="PANTHER" id="PTHR46950:SF2">
    <property type="entry name" value="MAGNESIUM TRANSPORTER CORA-LIKE FAMILY PROTEIN"/>
    <property type="match status" value="1"/>
</dbReference>
<dbReference type="InterPro" id="IPR002523">
    <property type="entry name" value="MgTranspt_CorA/ZnTranspt_ZntB"/>
</dbReference>
<dbReference type="STRING" id="3218.A0A2K1K3G8"/>
<evidence type="ECO:0000313" key="9">
    <source>
        <dbReference type="Proteomes" id="UP000006727"/>
    </source>
</evidence>
<dbReference type="Gramene" id="Pp3c9_16960V3.4">
    <property type="protein sequence ID" value="Pp3c9_16960V3.4"/>
    <property type="gene ID" value="Pp3c9_16960"/>
</dbReference>
<dbReference type="EMBL" id="ABEU02000009">
    <property type="protein sequence ID" value="PNR48320.1"/>
    <property type="molecule type" value="Genomic_DNA"/>
</dbReference>
<dbReference type="Gene3D" id="1.20.58.340">
    <property type="entry name" value="Magnesium transport protein CorA, transmembrane region"/>
    <property type="match status" value="1"/>
</dbReference>
<dbReference type="EnsemblPlants" id="Pp3c9_16960V3.3">
    <property type="protein sequence ID" value="Pp3c9_16960V3.3"/>
    <property type="gene ID" value="Pp3c9_16960"/>
</dbReference>
<dbReference type="AlphaFoldDB" id="A0A2K1K3G8"/>
<dbReference type="RefSeq" id="XP_024383662.1">
    <property type="nucleotide sequence ID" value="XM_024527894.2"/>
</dbReference>
<dbReference type="PANTHER" id="PTHR46950">
    <property type="entry name" value="MAGNESIUM TRANSPORTER CORA-LIKE FAMILY PROTEIN"/>
    <property type="match status" value="1"/>
</dbReference>
<dbReference type="GO" id="GO:0016020">
    <property type="term" value="C:membrane"/>
    <property type="evidence" value="ECO:0007669"/>
    <property type="project" value="UniProtKB-SubCell"/>
</dbReference>
<dbReference type="Pfam" id="PF01544">
    <property type="entry name" value="CorA"/>
    <property type="match status" value="1"/>
</dbReference>
<feature type="compositionally biased region" description="Low complexity" evidence="5">
    <location>
        <begin position="111"/>
        <end position="126"/>
    </location>
</feature>
<feature type="transmembrane region" description="Helical" evidence="6">
    <location>
        <begin position="445"/>
        <end position="468"/>
    </location>
</feature>
<evidence type="ECO:0000256" key="6">
    <source>
        <dbReference type="SAM" id="Phobius"/>
    </source>
</evidence>